<reference evidence="1 2" key="1">
    <citation type="submission" date="2016-02" db="EMBL/GenBank/DDBJ databases">
        <title>Genome analysis of coral dinoflagellate symbionts highlights evolutionary adaptations to a symbiotic lifestyle.</title>
        <authorList>
            <person name="Aranda M."/>
            <person name="Li Y."/>
            <person name="Liew Y.J."/>
            <person name="Baumgarten S."/>
            <person name="Simakov O."/>
            <person name="Wilson M."/>
            <person name="Piel J."/>
            <person name="Ashoor H."/>
            <person name="Bougouffa S."/>
            <person name="Bajic V.B."/>
            <person name="Ryu T."/>
            <person name="Ravasi T."/>
            <person name="Bayer T."/>
            <person name="Micklem G."/>
            <person name="Kim H."/>
            <person name="Bhak J."/>
            <person name="Lajeunesse T.C."/>
            <person name="Voolstra C.R."/>
        </authorList>
    </citation>
    <scope>NUCLEOTIDE SEQUENCE [LARGE SCALE GENOMIC DNA]</scope>
    <source>
        <strain evidence="1 2">CCMP2467</strain>
    </source>
</reference>
<dbReference type="PANTHER" id="PTHR35716">
    <property type="entry name" value="OS05G0574700 PROTEIN-RELATED"/>
    <property type="match status" value="1"/>
</dbReference>
<evidence type="ECO:0008006" key="3">
    <source>
        <dbReference type="Google" id="ProtNLM"/>
    </source>
</evidence>
<dbReference type="OrthoDB" id="541118at2759"/>
<protein>
    <recommendedName>
        <fullName evidence="3">DUF4864 domain-containing protein</fullName>
    </recommendedName>
</protein>
<evidence type="ECO:0000313" key="1">
    <source>
        <dbReference type="EMBL" id="OLQ09075.1"/>
    </source>
</evidence>
<keyword evidence="2" id="KW-1185">Reference proteome</keyword>
<organism evidence="1 2">
    <name type="scientific">Symbiodinium microadriaticum</name>
    <name type="common">Dinoflagellate</name>
    <name type="synonym">Zooxanthella microadriatica</name>
    <dbReference type="NCBI Taxonomy" id="2951"/>
    <lineage>
        <taxon>Eukaryota</taxon>
        <taxon>Sar</taxon>
        <taxon>Alveolata</taxon>
        <taxon>Dinophyceae</taxon>
        <taxon>Suessiales</taxon>
        <taxon>Symbiodiniaceae</taxon>
        <taxon>Symbiodinium</taxon>
    </lineage>
</organism>
<evidence type="ECO:0000313" key="2">
    <source>
        <dbReference type="Proteomes" id="UP000186817"/>
    </source>
</evidence>
<comment type="caution">
    <text evidence="1">The sequence shown here is derived from an EMBL/GenBank/DDBJ whole genome shotgun (WGS) entry which is preliminary data.</text>
</comment>
<gene>
    <name evidence="1" type="ORF">AK812_SmicGene7362</name>
</gene>
<sequence>MVRRSRSLNAAAALLLASSTFFASSWRRCFALVDWRAAHPEEGRSAMEVVELQLRALQENDMATSEGIAKTFEFASPSNQAATGPVERFAEMIYLGYPILLNSKQFTLLSALKLAENEYAIRVEVEGTWAGKQIFVWLLSNTGDGTGWRTNSVMPDGAE</sequence>
<name>A0A1Q9ENQ0_SYMMI</name>
<dbReference type="EMBL" id="LSRX01000104">
    <property type="protein sequence ID" value="OLQ09075.1"/>
    <property type="molecule type" value="Genomic_DNA"/>
</dbReference>
<dbReference type="PANTHER" id="PTHR35716:SF6">
    <property type="entry name" value="DUF4864 DOMAIN-CONTAINING PROTEIN"/>
    <property type="match status" value="1"/>
</dbReference>
<dbReference type="InterPro" id="IPR032347">
    <property type="entry name" value="DUF4864"/>
</dbReference>
<accession>A0A1Q9ENQ0</accession>
<dbReference type="Proteomes" id="UP000186817">
    <property type="component" value="Unassembled WGS sequence"/>
</dbReference>
<proteinExistence type="predicted"/>
<dbReference type="Pfam" id="PF16156">
    <property type="entry name" value="DUF4864"/>
    <property type="match status" value="1"/>
</dbReference>
<dbReference type="AlphaFoldDB" id="A0A1Q9ENQ0"/>